<feature type="compositionally biased region" description="Basic and acidic residues" evidence="1">
    <location>
        <begin position="116"/>
        <end position="138"/>
    </location>
</feature>
<feature type="region of interest" description="Disordered" evidence="1">
    <location>
        <begin position="1"/>
        <end position="21"/>
    </location>
</feature>
<feature type="region of interest" description="Disordered" evidence="1">
    <location>
        <begin position="111"/>
        <end position="138"/>
    </location>
</feature>
<evidence type="ECO:0000313" key="4">
    <source>
        <dbReference type="Proteomes" id="UP000335636"/>
    </source>
</evidence>
<keyword evidence="4" id="KW-1185">Reference proteome</keyword>
<dbReference type="EMBL" id="WJEC01000289">
    <property type="protein sequence ID" value="KAF7484274.1"/>
    <property type="molecule type" value="Genomic_DNA"/>
</dbReference>
<sequence length="138" mass="14463">MESRDCGREEALPLPEGEVGSAIALGENSAFSQKEEENNDQDPVGVRLRVHVLDVVGGSDIQGRGCGLQQGGAEAAGLCPEEAVPRCDAGELQEPALSGTSVLQTRYDIPVGARGKALDEGDPHSHRRQESKQGGESS</sequence>
<organism evidence="3 4">
    <name type="scientific">Marmota monax</name>
    <name type="common">Woodchuck</name>
    <dbReference type="NCBI Taxonomy" id="9995"/>
    <lineage>
        <taxon>Eukaryota</taxon>
        <taxon>Metazoa</taxon>
        <taxon>Chordata</taxon>
        <taxon>Craniata</taxon>
        <taxon>Vertebrata</taxon>
        <taxon>Euteleostomi</taxon>
        <taxon>Mammalia</taxon>
        <taxon>Eutheria</taxon>
        <taxon>Euarchontoglires</taxon>
        <taxon>Glires</taxon>
        <taxon>Rodentia</taxon>
        <taxon>Sciuromorpha</taxon>
        <taxon>Sciuridae</taxon>
        <taxon>Xerinae</taxon>
        <taxon>Marmotini</taxon>
        <taxon>Marmota</taxon>
    </lineage>
</organism>
<dbReference type="Proteomes" id="UP000335636">
    <property type="component" value="Unassembled WGS sequence"/>
</dbReference>
<feature type="compositionally biased region" description="Basic and acidic residues" evidence="1">
    <location>
        <begin position="1"/>
        <end position="11"/>
    </location>
</feature>
<gene>
    <name evidence="2" type="ORF">GHT09_004304</name>
    <name evidence="3" type="ORF">MONAX_5E023213</name>
</gene>
<reference evidence="3 4" key="1">
    <citation type="submission" date="2019-04" db="EMBL/GenBank/DDBJ databases">
        <authorList>
            <person name="Alioto T."/>
            <person name="Alioto T."/>
        </authorList>
    </citation>
    <scope>NUCLEOTIDE SEQUENCE [LARGE SCALE GENOMIC DNA]</scope>
</reference>
<dbReference type="Proteomes" id="UP000662637">
    <property type="component" value="Unassembled WGS sequence"/>
</dbReference>
<proteinExistence type="predicted"/>
<accession>A0A5E4CL45</accession>
<dbReference type="EMBL" id="CABDUW010001488">
    <property type="protein sequence ID" value="VTJ82030.1"/>
    <property type="molecule type" value="Genomic_DNA"/>
</dbReference>
<evidence type="ECO:0000313" key="2">
    <source>
        <dbReference type="EMBL" id="KAF7484274.1"/>
    </source>
</evidence>
<evidence type="ECO:0000256" key="1">
    <source>
        <dbReference type="SAM" id="MobiDB-lite"/>
    </source>
</evidence>
<name>A0A5E4CL45_MARMO</name>
<reference evidence="2" key="2">
    <citation type="submission" date="2020-08" db="EMBL/GenBank/DDBJ databases">
        <authorList>
            <person name="Shumante A."/>
            <person name="Zimin A.V."/>
            <person name="Puiu D."/>
            <person name="Salzberg S.L."/>
        </authorList>
    </citation>
    <scope>NUCLEOTIDE SEQUENCE</scope>
    <source>
        <strain evidence="2">WC2-LM</strain>
        <tissue evidence="2">Liver</tissue>
    </source>
</reference>
<protein>
    <submittedName>
        <fullName evidence="3">Uncharacterized protein</fullName>
    </submittedName>
</protein>
<dbReference type="AlphaFoldDB" id="A0A5E4CL45"/>
<evidence type="ECO:0000313" key="3">
    <source>
        <dbReference type="EMBL" id="VTJ82030.1"/>
    </source>
</evidence>